<sequence>MYKSHVVEGRLLELHDDYVVTVRGDMISTYHRRYYMLPDEEHSAEASAESAGDRLEETSFDKRTVRKGRRERKLRWPRLTLPAFLNRDANRA</sequence>
<feature type="compositionally biased region" description="Basic and acidic residues" evidence="1">
    <location>
        <begin position="51"/>
        <end position="62"/>
    </location>
</feature>
<gene>
    <name evidence="2" type="ORF">GCM10010917_16160</name>
</gene>
<feature type="region of interest" description="Disordered" evidence="1">
    <location>
        <begin position="41"/>
        <end position="62"/>
    </location>
</feature>
<evidence type="ECO:0000256" key="1">
    <source>
        <dbReference type="SAM" id="MobiDB-lite"/>
    </source>
</evidence>
<evidence type="ECO:0000313" key="3">
    <source>
        <dbReference type="Proteomes" id="UP000609323"/>
    </source>
</evidence>
<evidence type="ECO:0000313" key="2">
    <source>
        <dbReference type="EMBL" id="GGA31796.1"/>
    </source>
</evidence>
<proteinExistence type="predicted"/>
<name>A0ABQ1FWE5_9BACL</name>
<reference evidence="3" key="1">
    <citation type="journal article" date="2019" name="Int. J. Syst. Evol. Microbiol.">
        <title>The Global Catalogue of Microorganisms (GCM) 10K type strain sequencing project: providing services to taxonomists for standard genome sequencing and annotation.</title>
        <authorList>
            <consortium name="The Broad Institute Genomics Platform"/>
            <consortium name="The Broad Institute Genome Sequencing Center for Infectious Disease"/>
            <person name="Wu L."/>
            <person name="Ma J."/>
        </authorList>
    </citation>
    <scope>NUCLEOTIDE SEQUENCE [LARGE SCALE GENOMIC DNA]</scope>
    <source>
        <strain evidence="3">CGMCC 1.15044</strain>
    </source>
</reference>
<dbReference type="EMBL" id="BMHF01000004">
    <property type="protein sequence ID" value="GGA31796.1"/>
    <property type="molecule type" value="Genomic_DNA"/>
</dbReference>
<dbReference type="Proteomes" id="UP000609323">
    <property type="component" value="Unassembled WGS sequence"/>
</dbReference>
<keyword evidence="3" id="KW-1185">Reference proteome</keyword>
<comment type="caution">
    <text evidence="2">The sequence shown here is derived from an EMBL/GenBank/DDBJ whole genome shotgun (WGS) entry which is preliminary data.</text>
</comment>
<organism evidence="2 3">
    <name type="scientific">Paenibacillus physcomitrellae</name>
    <dbReference type="NCBI Taxonomy" id="1619311"/>
    <lineage>
        <taxon>Bacteria</taxon>
        <taxon>Bacillati</taxon>
        <taxon>Bacillota</taxon>
        <taxon>Bacilli</taxon>
        <taxon>Bacillales</taxon>
        <taxon>Paenibacillaceae</taxon>
        <taxon>Paenibacillus</taxon>
    </lineage>
</organism>
<accession>A0ABQ1FWE5</accession>
<protein>
    <submittedName>
        <fullName evidence="2">Uncharacterized protein</fullName>
    </submittedName>
</protein>
<dbReference type="RefSeq" id="WP_094095162.1">
    <property type="nucleotide sequence ID" value="NZ_BMHF01000004.1"/>
</dbReference>